<dbReference type="InterPro" id="IPR009061">
    <property type="entry name" value="DNA-bd_dom_put_sf"/>
</dbReference>
<proteinExistence type="predicted"/>
<reference evidence="6" key="1">
    <citation type="submission" date="2021-04" db="EMBL/GenBank/DDBJ databases">
        <title>Proteiniclasticum sedimins sp. nov., an obligate anaerobic bacterium isolated from anaerobic sludge.</title>
        <authorList>
            <person name="Liu J."/>
        </authorList>
    </citation>
    <scope>NUCLEOTIDE SEQUENCE</scope>
    <source>
        <strain evidence="6">BAD-10</strain>
    </source>
</reference>
<dbReference type="PRINTS" id="PR00040">
    <property type="entry name" value="HTHMERR"/>
</dbReference>
<evidence type="ECO:0000313" key="7">
    <source>
        <dbReference type="Proteomes" id="UP000675379"/>
    </source>
</evidence>
<protein>
    <submittedName>
        <fullName evidence="6">MerR family transcriptional regulator</fullName>
    </submittedName>
</protein>
<dbReference type="InterPro" id="IPR036244">
    <property type="entry name" value="TipA-like_antibiotic-bd"/>
</dbReference>
<evidence type="ECO:0000259" key="5">
    <source>
        <dbReference type="PROSITE" id="PS50937"/>
    </source>
</evidence>
<dbReference type="Gene3D" id="1.10.490.50">
    <property type="entry name" value="Antibiotic binding domain of TipA-like multidrug resistance regulators"/>
    <property type="match status" value="1"/>
</dbReference>
<keyword evidence="3" id="KW-0010">Activator</keyword>
<evidence type="ECO:0000256" key="1">
    <source>
        <dbReference type="ARBA" id="ARBA00023015"/>
    </source>
</evidence>
<dbReference type="SUPFAM" id="SSF89082">
    <property type="entry name" value="Antibiotic binding domain of TipA-like multidrug resistance regulators"/>
    <property type="match status" value="1"/>
</dbReference>
<dbReference type="PANTHER" id="PTHR30204">
    <property type="entry name" value="REDOX-CYCLING DRUG-SENSING TRANSCRIPTIONAL ACTIVATOR SOXR"/>
    <property type="match status" value="1"/>
</dbReference>
<dbReference type="EMBL" id="JAGSCS010000002">
    <property type="protein sequence ID" value="MBR0575287.1"/>
    <property type="molecule type" value="Genomic_DNA"/>
</dbReference>
<dbReference type="AlphaFoldDB" id="A0A941CMD9"/>
<keyword evidence="1" id="KW-0805">Transcription regulation</keyword>
<dbReference type="SMART" id="SM00422">
    <property type="entry name" value="HTH_MERR"/>
    <property type="match status" value="1"/>
</dbReference>
<organism evidence="6 7">
    <name type="scientific">Proteiniclasticum sediminis</name>
    <dbReference type="NCBI Taxonomy" id="2804028"/>
    <lineage>
        <taxon>Bacteria</taxon>
        <taxon>Bacillati</taxon>
        <taxon>Bacillota</taxon>
        <taxon>Clostridia</taxon>
        <taxon>Eubacteriales</taxon>
        <taxon>Clostridiaceae</taxon>
        <taxon>Proteiniclasticum</taxon>
    </lineage>
</organism>
<gene>
    <name evidence="6" type="ORF">KCG48_02925</name>
</gene>
<dbReference type="GO" id="GO:0003677">
    <property type="term" value="F:DNA binding"/>
    <property type="evidence" value="ECO:0007669"/>
    <property type="project" value="UniProtKB-KW"/>
</dbReference>
<keyword evidence="2" id="KW-0238">DNA-binding</keyword>
<dbReference type="InterPro" id="IPR000551">
    <property type="entry name" value="MerR-type_HTH_dom"/>
</dbReference>
<accession>A0A941CMD9</accession>
<name>A0A941CMD9_9CLOT</name>
<dbReference type="SUPFAM" id="SSF46955">
    <property type="entry name" value="Putative DNA-binding domain"/>
    <property type="match status" value="1"/>
</dbReference>
<dbReference type="GO" id="GO:0003700">
    <property type="term" value="F:DNA-binding transcription factor activity"/>
    <property type="evidence" value="ECO:0007669"/>
    <property type="project" value="InterPro"/>
</dbReference>
<dbReference type="CDD" id="cd01106">
    <property type="entry name" value="HTH_TipAL-Mta"/>
    <property type="match status" value="1"/>
</dbReference>
<comment type="caution">
    <text evidence="6">The sequence shown here is derived from an EMBL/GenBank/DDBJ whole genome shotgun (WGS) entry which is preliminary data.</text>
</comment>
<dbReference type="PROSITE" id="PS50937">
    <property type="entry name" value="HTH_MERR_2"/>
    <property type="match status" value="1"/>
</dbReference>
<dbReference type="Gene3D" id="1.10.1660.10">
    <property type="match status" value="1"/>
</dbReference>
<dbReference type="InterPro" id="IPR012925">
    <property type="entry name" value="TipAS_dom"/>
</dbReference>
<feature type="domain" description="HTH merR-type" evidence="5">
    <location>
        <begin position="1"/>
        <end position="71"/>
    </location>
</feature>
<keyword evidence="7" id="KW-1185">Reference proteome</keyword>
<evidence type="ECO:0000256" key="3">
    <source>
        <dbReference type="ARBA" id="ARBA00023159"/>
    </source>
</evidence>
<sequence>MEYTIQEVGKMAGISTRTLRFYDEIGLLLPKRISTSGYRIYGKEELNRLQQILFYREFGLKLEEIQAILTQKNFDRTRALEEHRARLLEKRYRIDAMLSNLDESLEEMKGKVTMKDKDKFRGLKEEALKKNEEIYGKEIREKYGEMTVEESNRKFMSQSPEEMAYAEALSKRILDELYAAMDKKDPASPEAQQVAKLHQEWLMLYWPSYSKEAHRGLSEMYVADERFKAFYDKGREGAAEFLREIIAIYTA</sequence>
<dbReference type="Proteomes" id="UP000675379">
    <property type="component" value="Unassembled WGS sequence"/>
</dbReference>
<dbReference type="PANTHER" id="PTHR30204:SF90">
    <property type="entry name" value="HTH-TYPE TRANSCRIPTIONAL ACTIVATOR MTA"/>
    <property type="match status" value="1"/>
</dbReference>
<evidence type="ECO:0000313" key="6">
    <source>
        <dbReference type="EMBL" id="MBR0575287.1"/>
    </source>
</evidence>
<dbReference type="Pfam" id="PF07739">
    <property type="entry name" value="TipAS"/>
    <property type="match status" value="1"/>
</dbReference>
<evidence type="ECO:0000256" key="4">
    <source>
        <dbReference type="ARBA" id="ARBA00023163"/>
    </source>
</evidence>
<dbReference type="Pfam" id="PF13411">
    <property type="entry name" value="MerR_1"/>
    <property type="match status" value="1"/>
</dbReference>
<dbReference type="InterPro" id="IPR047057">
    <property type="entry name" value="MerR_fam"/>
</dbReference>
<evidence type="ECO:0000256" key="2">
    <source>
        <dbReference type="ARBA" id="ARBA00023125"/>
    </source>
</evidence>
<keyword evidence="4" id="KW-0804">Transcription</keyword>
<dbReference type="RefSeq" id="WP_211799795.1">
    <property type="nucleotide sequence ID" value="NZ_JAGSCS010000002.1"/>
</dbReference>